<accession>A0AA85EYU8</accession>
<reference evidence="2" key="1">
    <citation type="submission" date="2022-06" db="EMBL/GenBank/DDBJ databases">
        <authorList>
            <person name="Berger JAMES D."/>
            <person name="Berger JAMES D."/>
        </authorList>
    </citation>
    <scope>NUCLEOTIDE SEQUENCE [LARGE SCALE GENOMIC DNA]</scope>
</reference>
<name>A0AA85EYU8_9TREM</name>
<feature type="compositionally biased region" description="Polar residues" evidence="1">
    <location>
        <begin position="80"/>
        <end position="101"/>
    </location>
</feature>
<dbReference type="AlphaFoldDB" id="A0AA85EYU8"/>
<reference evidence="3" key="2">
    <citation type="submission" date="2023-11" db="UniProtKB">
        <authorList>
            <consortium name="WormBaseParasite"/>
        </authorList>
    </citation>
    <scope>IDENTIFICATION</scope>
</reference>
<feature type="compositionally biased region" description="Low complexity" evidence="1">
    <location>
        <begin position="62"/>
        <end position="79"/>
    </location>
</feature>
<evidence type="ECO:0000313" key="2">
    <source>
        <dbReference type="Proteomes" id="UP000050792"/>
    </source>
</evidence>
<keyword evidence="2" id="KW-1185">Reference proteome</keyword>
<evidence type="ECO:0000313" key="3">
    <source>
        <dbReference type="WBParaSite" id="SRDH1_2900.1"/>
    </source>
</evidence>
<sequence>MSNIAATDYTNSVYSANVDSLPSTAFLQIVSTHFICNAAVDVFAILSRFPKKLGSIKHHGSGDNIIHRNNNNKNSISPNPDTLPNSSFTRTISDPETAMQQKRQRTLEAKFMQMLHHDNIGSGTFEK</sequence>
<proteinExistence type="predicted"/>
<dbReference type="Proteomes" id="UP000050792">
    <property type="component" value="Unassembled WGS sequence"/>
</dbReference>
<dbReference type="WBParaSite" id="SRDH1_2900.1">
    <property type="protein sequence ID" value="SRDH1_2900.1"/>
    <property type="gene ID" value="SRDH1_2900"/>
</dbReference>
<organism evidence="2 3">
    <name type="scientific">Schistosoma rodhaini</name>
    <dbReference type="NCBI Taxonomy" id="6188"/>
    <lineage>
        <taxon>Eukaryota</taxon>
        <taxon>Metazoa</taxon>
        <taxon>Spiralia</taxon>
        <taxon>Lophotrochozoa</taxon>
        <taxon>Platyhelminthes</taxon>
        <taxon>Trematoda</taxon>
        <taxon>Digenea</taxon>
        <taxon>Strigeidida</taxon>
        <taxon>Schistosomatoidea</taxon>
        <taxon>Schistosomatidae</taxon>
        <taxon>Schistosoma</taxon>
    </lineage>
</organism>
<feature type="region of interest" description="Disordered" evidence="1">
    <location>
        <begin position="58"/>
        <end position="103"/>
    </location>
</feature>
<evidence type="ECO:0000256" key="1">
    <source>
        <dbReference type="SAM" id="MobiDB-lite"/>
    </source>
</evidence>
<protein>
    <submittedName>
        <fullName evidence="3">Uncharacterized protein</fullName>
    </submittedName>
</protein>